<sequence length="129" mass="13411">AKDPKETSAPTEGVPPPTSTKIRSTRFGDLFAFSGPAPEIINGRAAMLGSVSAIAVEVASGKDLVSQVNSGGVSWFLITAGLLTAASVAPLVQGNIGPESRSHPIFSSSADMWNEPLPLAWPSWLWPSP</sequence>
<name>B6V6T0_CUPSE</name>
<organism evidence="6">
    <name type="scientific">Cupressus sempervirens</name>
    <name type="common">Italian cypress</name>
    <dbReference type="NCBI Taxonomy" id="13469"/>
    <lineage>
        <taxon>Eukaryota</taxon>
        <taxon>Viridiplantae</taxon>
        <taxon>Streptophyta</taxon>
        <taxon>Embryophyta</taxon>
        <taxon>Tracheophyta</taxon>
        <taxon>Spermatophyta</taxon>
        <taxon>Pinopsida</taxon>
        <taxon>Pinidae</taxon>
        <taxon>Conifers II</taxon>
        <taxon>Cupressales</taxon>
        <taxon>Cupressaceae</taxon>
        <taxon>Cupressus</taxon>
    </lineage>
</organism>
<dbReference type="GO" id="GO:0009507">
    <property type="term" value="C:chloroplast"/>
    <property type="evidence" value="ECO:0007669"/>
    <property type="project" value="UniProtKB-SubCell"/>
</dbReference>
<evidence type="ECO:0000256" key="4">
    <source>
        <dbReference type="ARBA" id="ARBA00023136"/>
    </source>
</evidence>
<keyword evidence="4" id="KW-0472">Membrane</keyword>
<feature type="region of interest" description="Disordered" evidence="5">
    <location>
        <begin position="1"/>
        <end position="23"/>
    </location>
</feature>
<protein>
    <submittedName>
        <fullName evidence="6">Putative early light-induced protein</fullName>
    </submittedName>
</protein>
<keyword evidence="2" id="KW-0812">Transmembrane</keyword>
<reference evidence="6" key="1">
    <citation type="submission" date="2008-09" db="EMBL/GenBank/DDBJ databases">
        <title>Cloning and characterization of cold regulated sequences in cypress (Cupressus sempervirens).</title>
        <authorList>
            <person name="Pedron L."/>
            <person name="Baldi P."/>
            <person name="La Porta N."/>
        </authorList>
    </citation>
    <scope>NUCLEOTIDE SEQUENCE</scope>
    <source>
        <strain evidence="6">Cyplp074</strain>
    </source>
</reference>
<proteinExistence type="evidence at transcript level"/>
<dbReference type="EMBL" id="FJ237483">
    <property type="protein sequence ID" value="ACI87803.1"/>
    <property type="molecule type" value="mRNA"/>
</dbReference>
<evidence type="ECO:0000256" key="3">
    <source>
        <dbReference type="ARBA" id="ARBA00022989"/>
    </source>
</evidence>
<dbReference type="AlphaFoldDB" id="B6V6T0"/>
<dbReference type="SUPFAM" id="SSF103511">
    <property type="entry name" value="Chlorophyll a-b binding protein"/>
    <property type="match status" value="1"/>
</dbReference>
<feature type="non-terminal residue" evidence="6">
    <location>
        <position position="129"/>
    </location>
</feature>
<evidence type="ECO:0000313" key="6">
    <source>
        <dbReference type="EMBL" id="ACI87803.1"/>
    </source>
</evidence>
<keyword evidence="3" id="KW-1133">Transmembrane helix</keyword>
<dbReference type="PANTHER" id="PTHR14154">
    <property type="entry name" value="UPF0041 BRAIN PROTEIN 44-RELATED"/>
    <property type="match status" value="1"/>
</dbReference>
<evidence type="ECO:0000256" key="2">
    <source>
        <dbReference type="ARBA" id="ARBA00022692"/>
    </source>
</evidence>
<evidence type="ECO:0000256" key="1">
    <source>
        <dbReference type="ARBA" id="ARBA00004141"/>
    </source>
</evidence>
<accession>B6V6T0</accession>
<feature type="non-terminal residue" evidence="6">
    <location>
        <position position="1"/>
    </location>
</feature>
<comment type="subcellular location">
    <subcellularLocation>
        <location evidence="1">Membrane</location>
        <topology evidence="1">Multi-pass membrane protein</topology>
    </subcellularLocation>
</comment>
<dbReference type="GO" id="GO:0016020">
    <property type="term" value="C:membrane"/>
    <property type="evidence" value="ECO:0007669"/>
    <property type="project" value="UniProtKB-SubCell"/>
</dbReference>
<evidence type="ECO:0000256" key="5">
    <source>
        <dbReference type="SAM" id="MobiDB-lite"/>
    </source>
</evidence>